<proteinExistence type="predicted"/>
<evidence type="ECO:0000313" key="6">
    <source>
        <dbReference type="EMBL" id="BAU49334.1"/>
    </source>
</evidence>
<evidence type="ECO:0000313" key="7">
    <source>
        <dbReference type="Proteomes" id="UP000218899"/>
    </source>
</evidence>
<name>A0A1B4VB73_9GAMM</name>
<keyword evidence="2" id="KW-0560">Oxidoreductase</keyword>
<dbReference type="InterPro" id="IPR009014">
    <property type="entry name" value="Transketo_C/PFOR_II"/>
</dbReference>
<gene>
    <name evidence="6" type="ORF">SVA_2786</name>
</gene>
<evidence type="ECO:0000256" key="3">
    <source>
        <dbReference type="ARBA" id="ARBA00023052"/>
    </source>
</evidence>
<protein>
    <recommendedName>
        <fullName evidence="4">Branched-chain alpha-keto acid dehydrogenase E1 component beta chain</fullName>
    </recommendedName>
</protein>
<feature type="domain" description="Transketolase-like pyrimidine-binding" evidence="5">
    <location>
        <begin position="4"/>
        <end position="173"/>
    </location>
</feature>
<reference evidence="6 7" key="1">
    <citation type="submission" date="2015-08" db="EMBL/GenBank/DDBJ databases">
        <title>Complete genome sequence of Sulfurifustis variabilis.</title>
        <authorList>
            <person name="Miura A."/>
            <person name="Kojima H."/>
            <person name="Fukui M."/>
        </authorList>
    </citation>
    <scope>NUCLEOTIDE SEQUENCE [LARGE SCALE GENOMIC DNA]</scope>
    <source>
        <strain evidence="7">skN76</strain>
    </source>
</reference>
<evidence type="ECO:0000256" key="1">
    <source>
        <dbReference type="ARBA" id="ARBA00001964"/>
    </source>
</evidence>
<dbReference type="PANTHER" id="PTHR43257:SF2">
    <property type="entry name" value="PYRUVATE DEHYDROGENASE E1 COMPONENT SUBUNIT BETA"/>
    <property type="match status" value="1"/>
</dbReference>
<dbReference type="SMART" id="SM00861">
    <property type="entry name" value="Transket_pyr"/>
    <property type="match status" value="1"/>
</dbReference>
<dbReference type="Gene3D" id="3.40.50.970">
    <property type="match status" value="1"/>
</dbReference>
<dbReference type="AlphaFoldDB" id="A0A1B4VB73"/>
<dbReference type="EMBL" id="AP014936">
    <property type="protein sequence ID" value="BAU49334.1"/>
    <property type="molecule type" value="Genomic_DNA"/>
</dbReference>
<dbReference type="GO" id="GO:0016491">
    <property type="term" value="F:oxidoreductase activity"/>
    <property type="evidence" value="ECO:0007669"/>
    <property type="project" value="UniProtKB-KW"/>
</dbReference>
<dbReference type="FunFam" id="3.40.50.920:FF:000001">
    <property type="entry name" value="Pyruvate dehydrogenase E1 beta subunit"/>
    <property type="match status" value="1"/>
</dbReference>
<dbReference type="InterPro" id="IPR005475">
    <property type="entry name" value="Transketolase-like_Pyr-bd"/>
</dbReference>
<dbReference type="InterPro" id="IPR033248">
    <property type="entry name" value="Transketolase_C"/>
</dbReference>
<dbReference type="Proteomes" id="UP000218899">
    <property type="component" value="Chromosome"/>
</dbReference>
<dbReference type="OrthoDB" id="9780894at2"/>
<dbReference type="InterPro" id="IPR029061">
    <property type="entry name" value="THDP-binding"/>
</dbReference>
<dbReference type="KEGG" id="sva:SVA_2786"/>
<dbReference type="Pfam" id="PF02780">
    <property type="entry name" value="Transketolase_C"/>
    <property type="match status" value="1"/>
</dbReference>
<dbReference type="RefSeq" id="WP_096461751.1">
    <property type="nucleotide sequence ID" value="NZ_AP014936.1"/>
</dbReference>
<sequence>MPRMTAEQALHRALREEMHRDARVLLMGEGVATKRRDLVQDFGAARVRNTPLAEAIIAGTAVGAAASGLRPVIDLLFAPFLTYSMDALVNSAGKLRHISNGQFAFPMVAMSLTGSGWCVGAQHNHNLEAMFVHAPGLKVVMPSEAADFKGLLKAAIRDENPVLFFTDIGLLHREGEVPEDADHVVPLGEAAVRRPGGDVTLVSYAKTVATCLQAAEQLQARGVSAEVIDLRSLKPLDEATVLRSLRKTGRLVVVHEASGLCGIAAEIAALAVTRAFDALRAPVVRLTGPDAPAASSWALEQAAVPQPEAVVRAALDLVGEGREMRRNAAIA</sequence>
<dbReference type="Pfam" id="PF02779">
    <property type="entry name" value="Transket_pyr"/>
    <property type="match status" value="1"/>
</dbReference>
<evidence type="ECO:0000256" key="4">
    <source>
        <dbReference type="ARBA" id="ARBA00082400"/>
    </source>
</evidence>
<keyword evidence="6" id="KW-0670">Pyruvate</keyword>
<dbReference type="SUPFAM" id="SSF52922">
    <property type="entry name" value="TK C-terminal domain-like"/>
    <property type="match status" value="1"/>
</dbReference>
<keyword evidence="3" id="KW-0786">Thiamine pyrophosphate</keyword>
<comment type="cofactor">
    <cofactor evidence="1">
        <name>thiamine diphosphate</name>
        <dbReference type="ChEBI" id="CHEBI:58937"/>
    </cofactor>
</comment>
<dbReference type="SUPFAM" id="SSF52518">
    <property type="entry name" value="Thiamin diphosphate-binding fold (THDP-binding)"/>
    <property type="match status" value="1"/>
</dbReference>
<dbReference type="PANTHER" id="PTHR43257">
    <property type="entry name" value="PYRUVATE DEHYDROGENASE E1 COMPONENT BETA SUBUNIT"/>
    <property type="match status" value="1"/>
</dbReference>
<evidence type="ECO:0000259" key="5">
    <source>
        <dbReference type="SMART" id="SM00861"/>
    </source>
</evidence>
<dbReference type="Gene3D" id="3.40.50.920">
    <property type="match status" value="1"/>
</dbReference>
<evidence type="ECO:0000256" key="2">
    <source>
        <dbReference type="ARBA" id="ARBA00023002"/>
    </source>
</evidence>
<keyword evidence="7" id="KW-1185">Reference proteome</keyword>
<organism evidence="6 7">
    <name type="scientific">Sulfurifustis variabilis</name>
    <dbReference type="NCBI Taxonomy" id="1675686"/>
    <lineage>
        <taxon>Bacteria</taxon>
        <taxon>Pseudomonadati</taxon>
        <taxon>Pseudomonadota</taxon>
        <taxon>Gammaproteobacteria</taxon>
        <taxon>Acidiferrobacterales</taxon>
        <taxon>Acidiferrobacteraceae</taxon>
        <taxon>Sulfurifustis</taxon>
    </lineage>
</organism>
<accession>A0A1B4VB73</accession>